<protein>
    <submittedName>
        <fullName evidence="2">Uncharacterized protein</fullName>
    </submittedName>
</protein>
<organism evidence="2 3">
    <name type="scientific">Pisolithus tinctorius Marx 270</name>
    <dbReference type="NCBI Taxonomy" id="870435"/>
    <lineage>
        <taxon>Eukaryota</taxon>
        <taxon>Fungi</taxon>
        <taxon>Dikarya</taxon>
        <taxon>Basidiomycota</taxon>
        <taxon>Agaricomycotina</taxon>
        <taxon>Agaricomycetes</taxon>
        <taxon>Agaricomycetidae</taxon>
        <taxon>Boletales</taxon>
        <taxon>Sclerodermatineae</taxon>
        <taxon>Pisolithaceae</taxon>
        <taxon>Pisolithus</taxon>
    </lineage>
</organism>
<name>A0A0C3MZW5_PISTI</name>
<sequence length="53" mass="6027">MSGMELGHDESAPEMPTDARRTFSEVEVTSMIRTAQEDIVRRTVMLDQSQDLQ</sequence>
<reference evidence="3" key="2">
    <citation type="submission" date="2015-01" db="EMBL/GenBank/DDBJ databases">
        <title>Evolutionary Origins and Diversification of the Mycorrhizal Mutualists.</title>
        <authorList>
            <consortium name="DOE Joint Genome Institute"/>
            <consortium name="Mycorrhizal Genomics Consortium"/>
            <person name="Kohler A."/>
            <person name="Kuo A."/>
            <person name="Nagy L.G."/>
            <person name="Floudas D."/>
            <person name="Copeland A."/>
            <person name="Barry K.W."/>
            <person name="Cichocki N."/>
            <person name="Veneault-Fourrey C."/>
            <person name="LaButti K."/>
            <person name="Lindquist E.A."/>
            <person name="Lipzen A."/>
            <person name="Lundell T."/>
            <person name="Morin E."/>
            <person name="Murat C."/>
            <person name="Riley R."/>
            <person name="Ohm R."/>
            <person name="Sun H."/>
            <person name="Tunlid A."/>
            <person name="Henrissat B."/>
            <person name="Grigoriev I.V."/>
            <person name="Hibbett D.S."/>
            <person name="Martin F."/>
        </authorList>
    </citation>
    <scope>NUCLEOTIDE SEQUENCE [LARGE SCALE GENOMIC DNA]</scope>
    <source>
        <strain evidence="3">Marx 270</strain>
    </source>
</reference>
<proteinExistence type="predicted"/>
<feature type="region of interest" description="Disordered" evidence="1">
    <location>
        <begin position="1"/>
        <end position="23"/>
    </location>
</feature>
<dbReference type="AlphaFoldDB" id="A0A0C3MZW5"/>
<keyword evidence="3" id="KW-1185">Reference proteome</keyword>
<evidence type="ECO:0000313" key="2">
    <source>
        <dbReference type="EMBL" id="KIN94394.1"/>
    </source>
</evidence>
<reference evidence="2 3" key="1">
    <citation type="submission" date="2014-04" db="EMBL/GenBank/DDBJ databases">
        <authorList>
            <consortium name="DOE Joint Genome Institute"/>
            <person name="Kuo A."/>
            <person name="Kohler A."/>
            <person name="Costa M.D."/>
            <person name="Nagy L.G."/>
            <person name="Floudas D."/>
            <person name="Copeland A."/>
            <person name="Barry K.W."/>
            <person name="Cichocki N."/>
            <person name="Veneault-Fourrey C."/>
            <person name="LaButti K."/>
            <person name="Lindquist E.A."/>
            <person name="Lipzen A."/>
            <person name="Lundell T."/>
            <person name="Morin E."/>
            <person name="Murat C."/>
            <person name="Sun H."/>
            <person name="Tunlid A."/>
            <person name="Henrissat B."/>
            <person name="Grigoriev I.V."/>
            <person name="Hibbett D.S."/>
            <person name="Martin F."/>
            <person name="Nordberg H.P."/>
            <person name="Cantor M.N."/>
            <person name="Hua S.X."/>
        </authorList>
    </citation>
    <scope>NUCLEOTIDE SEQUENCE [LARGE SCALE GENOMIC DNA]</scope>
    <source>
        <strain evidence="2 3">Marx 270</strain>
    </source>
</reference>
<dbReference type="EMBL" id="KN832100">
    <property type="protein sequence ID" value="KIN94394.1"/>
    <property type="molecule type" value="Genomic_DNA"/>
</dbReference>
<accession>A0A0C3MZW5</accession>
<dbReference type="InParanoid" id="A0A0C3MZW5"/>
<dbReference type="Proteomes" id="UP000054217">
    <property type="component" value="Unassembled WGS sequence"/>
</dbReference>
<evidence type="ECO:0000256" key="1">
    <source>
        <dbReference type="SAM" id="MobiDB-lite"/>
    </source>
</evidence>
<dbReference type="HOGENOM" id="CLU_3069662_0_0_1"/>
<gene>
    <name evidence="2" type="ORF">M404DRAFT_35127</name>
</gene>
<evidence type="ECO:0000313" key="3">
    <source>
        <dbReference type="Proteomes" id="UP000054217"/>
    </source>
</evidence>